<evidence type="ECO:0000256" key="1">
    <source>
        <dbReference type="ARBA" id="ARBA00004167"/>
    </source>
</evidence>
<evidence type="ECO:0000256" key="14">
    <source>
        <dbReference type="SAM" id="Phobius"/>
    </source>
</evidence>
<comment type="caution">
    <text evidence="12">Lacks conserved residue(s) required for the propagation of feature annotation.</text>
</comment>
<feature type="domain" description="EGF-like calcium-binding" evidence="16">
    <location>
        <begin position="252"/>
        <end position="293"/>
    </location>
</feature>
<keyword evidence="5 15" id="KW-0732">Signal</keyword>
<feature type="signal peptide" evidence="15">
    <location>
        <begin position="1"/>
        <end position="22"/>
    </location>
</feature>
<keyword evidence="6" id="KW-0677">Repeat</keyword>
<dbReference type="SUPFAM" id="SSF57196">
    <property type="entry name" value="EGF/Laminin"/>
    <property type="match status" value="2"/>
</dbReference>
<keyword evidence="3" id="KW-0254">Endocytosis</keyword>
<keyword evidence="9 12" id="KW-1015">Disulfide bond</keyword>
<dbReference type="GO" id="GO:0005886">
    <property type="term" value="C:plasma membrane"/>
    <property type="evidence" value="ECO:0007669"/>
    <property type="project" value="TreeGrafter"/>
</dbReference>
<comment type="subcellular location">
    <subcellularLocation>
        <location evidence="1">Membrane</location>
        <topology evidence="1">Single-pass membrane protein</topology>
    </subcellularLocation>
</comment>
<dbReference type="RefSeq" id="XP_027198418.1">
    <property type="nucleotide sequence ID" value="XM_027342617.1"/>
</dbReference>
<evidence type="ECO:0000256" key="6">
    <source>
        <dbReference type="ARBA" id="ARBA00022737"/>
    </source>
</evidence>
<feature type="domain" description="EGF-like" evidence="17">
    <location>
        <begin position="589"/>
        <end position="628"/>
    </location>
</feature>
<feature type="disulfide bond" evidence="12">
    <location>
        <begin position="36"/>
        <end position="54"/>
    </location>
</feature>
<evidence type="ECO:0000259" key="17">
    <source>
        <dbReference type="SMART" id="SM00181"/>
    </source>
</evidence>
<dbReference type="InterPro" id="IPR000742">
    <property type="entry name" value="EGF"/>
</dbReference>
<dbReference type="SMART" id="SM00192">
    <property type="entry name" value="LDLa"/>
    <property type="match status" value="4"/>
</dbReference>
<evidence type="ECO:0000256" key="13">
    <source>
        <dbReference type="SAM" id="MobiDB-lite"/>
    </source>
</evidence>
<dbReference type="InterPro" id="IPR002172">
    <property type="entry name" value="LDrepeatLR_classA_rpt"/>
</dbReference>
<dbReference type="GO" id="GO:0043235">
    <property type="term" value="C:receptor complex"/>
    <property type="evidence" value="ECO:0007669"/>
    <property type="project" value="TreeGrafter"/>
</dbReference>
<keyword evidence="2" id="KW-0245">EGF-like domain</keyword>
<keyword evidence="4 14" id="KW-0812">Transmembrane</keyword>
<dbReference type="Pfam" id="PF12662">
    <property type="entry name" value="cEGF"/>
    <property type="match status" value="1"/>
</dbReference>
<sequence>MMVIKLSIGILLSLSLIELSSSSSDAIACHDSFFDCGNGKCIAPLFICDGDNDCGNYHDELSCNSVENITNANAVQQHLPCPSHEFACNDAVGNCIPQRWVCDGQSECSNNADEANCTAKNPLIDCRGDFRCVTSFECIPPKWVCDGVNDCMDHSDESNCSQIHDPNEDMICDKLHDRYRCQSNGLCIAYELVCDGKPDCPDGDDEQQNCHAKKCQDKKCSHQCLIDEHTQQPKCSCPPGFELQNDGHQCKDFDECSQQKQLNLCSQLCINLLGNYRCDCFDDYHLIDNRTCVANGKQSPILYFSTGNDIHGYDLRNKIIFPVITLNEYDPSTIIDLELSISDGRLYYSVFHNESLFSSVYEIPIDGRVQEYPVSSEQNRRLFHDIKSQIEGISLDWLANNLYMTEANRERIVVCNTQTLICSTLIENLPSPRGIVVVRSRYRLYWTQWHDRQGGIYESLLDGTEQTRLFTDVQWPNDIVYDQEMNRLYWCDGKTGSIEYYDFDIETRRIVHEDFIRQPYSMIVFEDQLYWTDWIAKKLFGCQKIHCHEQSNIFQPTISKRRGLYGMTLYHPLRQPPLSSSSSMAKSDPCLHHRHNPCSHICLSRTNETFTCRCPDHMYLSNDNRTCMSRSDNFLIINTGSRLYKFYPDSVDNEPFELIPMIPSVFLINDLAYNYEISEFYLYDRLRDRIVRARMEPEFIYHTMVDDDLSGVFGLTFEINSNNLYWVDMIKGSMEVVSIQKGYRAILNDKLDQPVSMAINALTKTIYVGLKSKNAQILMLTMDGQFVRSLLRSKQGFPFALLVYPFKEQLILGDPVLERIDIIELDHHHHGHQQSHLEPKKFLENHVNTVQSMALLNSTLYWTNAESPRLYWTDLQSSSTSTTNKRIESKKLPYSNVNNDELKVISGFKHTKLYDYCRTDDGGMNNSCHHICLIGRTGPICQCNRGFDSQDNGHTCHRNHSLDSKITKPVVHVINLEDIFDFIISKQKDSIFDQWIDSDTNSTTTNTTTPTNDQKSAEESQSEQQSSSNDSPTFLQRNSPYLWFIALCMVTVSILLCVKLNVLPVPRINSLVNLVVHRQQQQHRQTLDTIDDDDEESNKNSVRSGQVRFFSNPNYQLDHHGNLKNNNNNNMDNDLLIS</sequence>
<evidence type="ECO:0000313" key="18">
    <source>
        <dbReference type="Proteomes" id="UP000515146"/>
    </source>
</evidence>
<evidence type="ECO:0000256" key="8">
    <source>
        <dbReference type="ARBA" id="ARBA00023136"/>
    </source>
</evidence>
<dbReference type="SMART" id="SM00179">
    <property type="entry name" value="EGF_CA"/>
    <property type="match status" value="2"/>
</dbReference>
<feature type="chain" id="PRO_5027649854" evidence="15">
    <location>
        <begin position="23"/>
        <end position="1138"/>
    </location>
</feature>
<keyword evidence="7 14" id="KW-1133">Transmembrane helix</keyword>
<dbReference type="Gene3D" id="2.10.25.10">
    <property type="entry name" value="Laminin"/>
    <property type="match status" value="2"/>
</dbReference>
<dbReference type="Proteomes" id="UP000515146">
    <property type="component" value="Unplaced"/>
</dbReference>
<evidence type="ECO:0000256" key="11">
    <source>
        <dbReference type="ARBA" id="ARBA00023180"/>
    </source>
</evidence>
<dbReference type="InterPro" id="IPR018097">
    <property type="entry name" value="EGF_Ca-bd_CS"/>
</dbReference>
<feature type="compositionally biased region" description="Low complexity" evidence="13">
    <location>
        <begin position="999"/>
        <end position="1013"/>
    </location>
</feature>
<dbReference type="GO" id="GO:0006897">
    <property type="term" value="P:endocytosis"/>
    <property type="evidence" value="ECO:0007669"/>
    <property type="project" value="UniProtKB-KW"/>
</dbReference>
<dbReference type="PROSITE" id="PS01209">
    <property type="entry name" value="LDLRA_1"/>
    <property type="match status" value="1"/>
</dbReference>
<dbReference type="Gene3D" id="4.10.400.10">
    <property type="entry name" value="Low-density Lipoprotein Receptor"/>
    <property type="match status" value="4"/>
</dbReference>
<feature type="domain" description="EGF-like calcium-binding" evidence="16">
    <location>
        <begin position="586"/>
        <end position="628"/>
    </location>
</feature>
<reference evidence="19" key="1">
    <citation type="submission" date="2025-08" db="UniProtKB">
        <authorList>
            <consortium name="RefSeq"/>
        </authorList>
    </citation>
    <scope>IDENTIFICATION</scope>
    <source>
        <strain evidence="19">Airmid</strain>
    </source>
</reference>
<dbReference type="CDD" id="cd00054">
    <property type="entry name" value="EGF_CA"/>
    <property type="match status" value="1"/>
</dbReference>
<dbReference type="PANTHER" id="PTHR22722:SF14">
    <property type="entry name" value="MEGALIN, ISOFORM A"/>
    <property type="match status" value="1"/>
</dbReference>
<evidence type="ECO:0000256" key="9">
    <source>
        <dbReference type="ARBA" id="ARBA00023157"/>
    </source>
</evidence>
<feature type="region of interest" description="Disordered" evidence="13">
    <location>
        <begin position="999"/>
        <end position="1032"/>
    </location>
</feature>
<feature type="domain" description="EGF-like" evidence="17">
    <location>
        <begin position="214"/>
        <end position="251"/>
    </location>
</feature>
<protein>
    <submittedName>
        <fullName evidence="19">Low-density lipoprotein receptor-like isoform X1</fullName>
    </submittedName>
</protein>
<dbReference type="Gene3D" id="2.120.10.30">
    <property type="entry name" value="TolB, C-terminal domain"/>
    <property type="match status" value="2"/>
</dbReference>
<feature type="domain" description="EGF-like" evidence="17">
    <location>
        <begin position="255"/>
        <end position="293"/>
    </location>
</feature>
<dbReference type="PROSITE" id="PS01187">
    <property type="entry name" value="EGF_CA"/>
    <property type="match status" value="1"/>
</dbReference>
<dbReference type="SMART" id="SM00135">
    <property type="entry name" value="LY"/>
    <property type="match status" value="5"/>
</dbReference>
<keyword evidence="11" id="KW-0325">Glycoprotein</keyword>
<keyword evidence="18" id="KW-1185">Reference proteome</keyword>
<dbReference type="InParanoid" id="A0A6P6XYZ0"/>
<dbReference type="PRINTS" id="PR00261">
    <property type="entry name" value="LDLRECEPTOR"/>
</dbReference>
<dbReference type="AlphaFoldDB" id="A0A6P6XYZ0"/>
<feature type="domain" description="EGF-like" evidence="17">
    <location>
        <begin position="916"/>
        <end position="957"/>
    </location>
</feature>
<evidence type="ECO:0000256" key="3">
    <source>
        <dbReference type="ARBA" id="ARBA00022583"/>
    </source>
</evidence>
<feature type="disulfide bond" evidence="12">
    <location>
        <begin position="102"/>
        <end position="117"/>
    </location>
</feature>
<dbReference type="SUPFAM" id="SSF63825">
    <property type="entry name" value="YWTD domain"/>
    <property type="match status" value="2"/>
</dbReference>
<evidence type="ECO:0000259" key="16">
    <source>
        <dbReference type="SMART" id="SM00179"/>
    </source>
</evidence>
<feature type="transmembrane region" description="Helical" evidence="14">
    <location>
        <begin position="1041"/>
        <end position="1062"/>
    </location>
</feature>
<feature type="compositionally biased region" description="Low complexity" evidence="13">
    <location>
        <begin position="1123"/>
        <end position="1138"/>
    </location>
</feature>
<dbReference type="OrthoDB" id="8831087at2759"/>
<evidence type="ECO:0000256" key="12">
    <source>
        <dbReference type="PROSITE-ProRule" id="PRU00124"/>
    </source>
</evidence>
<proteinExistence type="predicted"/>
<dbReference type="OMA" id="NRHCVGR"/>
<dbReference type="SUPFAM" id="SSF57424">
    <property type="entry name" value="LDL receptor-like module"/>
    <property type="match status" value="4"/>
</dbReference>
<dbReference type="KEGG" id="dpte:113792703"/>
<evidence type="ECO:0000256" key="2">
    <source>
        <dbReference type="ARBA" id="ARBA00022536"/>
    </source>
</evidence>
<evidence type="ECO:0000313" key="19">
    <source>
        <dbReference type="RefSeq" id="XP_027198418.1"/>
    </source>
</evidence>
<feature type="disulfide bond" evidence="12">
    <location>
        <begin position="48"/>
        <end position="63"/>
    </location>
</feature>
<dbReference type="InterPro" id="IPR023415">
    <property type="entry name" value="LDLR_class-A_CS"/>
</dbReference>
<dbReference type="InterPro" id="IPR051221">
    <property type="entry name" value="LDLR-related"/>
</dbReference>
<keyword evidence="10" id="KW-0675">Receptor</keyword>
<dbReference type="CDD" id="cd00112">
    <property type="entry name" value="LDLa"/>
    <property type="match status" value="4"/>
</dbReference>
<dbReference type="InterPro" id="IPR001881">
    <property type="entry name" value="EGF-like_Ca-bd_dom"/>
</dbReference>
<dbReference type="InterPro" id="IPR000033">
    <property type="entry name" value="LDLR_classB_rpt"/>
</dbReference>
<feature type="disulfide bond" evidence="12">
    <location>
        <begin position="126"/>
        <end position="138"/>
    </location>
</feature>
<dbReference type="PROSITE" id="PS50068">
    <property type="entry name" value="LDLRA_2"/>
    <property type="match status" value="4"/>
</dbReference>
<evidence type="ECO:0000256" key="5">
    <source>
        <dbReference type="ARBA" id="ARBA00022729"/>
    </source>
</evidence>
<gene>
    <name evidence="19" type="primary">LOC113792703</name>
</gene>
<name>A0A6P6XYZ0_DERPT</name>
<dbReference type="InterPro" id="IPR026823">
    <property type="entry name" value="cEGF"/>
</dbReference>
<feature type="disulfide bond" evidence="12">
    <location>
        <begin position="145"/>
        <end position="160"/>
    </location>
</feature>
<evidence type="ECO:0000256" key="10">
    <source>
        <dbReference type="ARBA" id="ARBA00023170"/>
    </source>
</evidence>
<dbReference type="GO" id="GO:0005509">
    <property type="term" value="F:calcium ion binding"/>
    <property type="evidence" value="ECO:0007669"/>
    <property type="project" value="InterPro"/>
</dbReference>
<evidence type="ECO:0000256" key="7">
    <source>
        <dbReference type="ARBA" id="ARBA00022989"/>
    </source>
</evidence>
<accession>A0A6P6XYZ0</accession>
<evidence type="ECO:0000256" key="15">
    <source>
        <dbReference type="SAM" id="SignalP"/>
    </source>
</evidence>
<dbReference type="Pfam" id="PF00057">
    <property type="entry name" value="Ldl_recept_a"/>
    <property type="match status" value="4"/>
</dbReference>
<organism evidence="18 19">
    <name type="scientific">Dermatophagoides pteronyssinus</name>
    <name type="common">European house dust mite</name>
    <dbReference type="NCBI Taxonomy" id="6956"/>
    <lineage>
        <taxon>Eukaryota</taxon>
        <taxon>Metazoa</taxon>
        <taxon>Ecdysozoa</taxon>
        <taxon>Arthropoda</taxon>
        <taxon>Chelicerata</taxon>
        <taxon>Arachnida</taxon>
        <taxon>Acari</taxon>
        <taxon>Acariformes</taxon>
        <taxon>Sarcoptiformes</taxon>
        <taxon>Astigmata</taxon>
        <taxon>Psoroptidia</taxon>
        <taxon>Analgoidea</taxon>
        <taxon>Pyroglyphidae</taxon>
        <taxon>Dermatophagoidinae</taxon>
        <taxon>Dermatophagoides</taxon>
    </lineage>
</organism>
<dbReference type="SMART" id="SM00181">
    <property type="entry name" value="EGF"/>
    <property type="match status" value="4"/>
</dbReference>
<dbReference type="InterPro" id="IPR036055">
    <property type="entry name" value="LDL_receptor-like_sf"/>
</dbReference>
<dbReference type="InterPro" id="IPR011042">
    <property type="entry name" value="6-blade_b-propeller_TolB-like"/>
</dbReference>
<dbReference type="PANTHER" id="PTHR22722">
    <property type="entry name" value="LOW-DENSITY LIPOPROTEIN RECEPTOR-RELATED PROTEIN 2-RELATED"/>
    <property type="match status" value="1"/>
</dbReference>
<feature type="compositionally biased region" description="Polar residues" evidence="13">
    <location>
        <begin position="1099"/>
        <end position="1115"/>
    </location>
</feature>
<keyword evidence="8 14" id="KW-0472">Membrane</keyword>
<evidence type="ECO:0000256" key="4">
    <source>
        <dbReference type="ARBA" id="ARBA00022692"/>
    </source>
</evidence>
<feature type="region of interest" description="Disordered" evidence="13">
    <location>
        <begin position="1082"/>
        <end position="1138"/>
    </location>
</feature>
<feature type="disulfide bond" evidence="12">
    <location>
        <begin position="29"/>
        <end position="41"/>
    </location>
</feature>